<feature type="signal peptide" evidence="1">
    <location>
        <begin position="1"/>
        <end position="22"/>
    </location>
</feature>
<evidence type="ECO:0000313" key="3">
    <source>
        <dbReference type="Proteomes" id="UP000192756"/>
    </source>
</evidence>
<organism evidence="2 3">
    <name type="scientific">Pedobacter africanus</name>
    <dbReference type="NCBI Taxonomy" id="151894"/>
    <lineage>
        <taxon>Bacteria</taxon>
        <taxon>Pseudomonadati</taxon>
        <taxon>Bacteroidota</taxon>
        <taxon>Sphingobacteriia</taxon>
        <taxon>Sphingobacteriales</taxon>
        <taxon>Sphingobacteriaceae</taxon>
        <taxon>Pedobacter</taxon>
    </lineage>
</organism>
<evidence type="ECO:0000256" key="1">
    <source>
        <dbReference type="SAM" id="SignalP"/>
    </source>
</evidence>
<keyword evidence="1" id="KW-0732">Signal</keyword>
<gene>
    <name evidence="2" type="ORF">SAMN04488524_1424</name>
</gene>
<dbReference type="RefSeq" id="WP_084237659.1">
    <property type="nucleotide sequence ID" value="NZ_FWXT01000001.1"/>
</dbReference>
<keyword evidence="3" id="KW-1185">Reference proteome</keyword>
<reference evidence="3" key="1">
    <citation type="submission" date="2017-04" db="EMBL/GenBank/DDBJ databases">
        <authorList>
            <person name="Varghese N."/>
            <person name="Submissions S."/>
        </authorList>
    </citation>
    <scope>NUCLEOTIDE SEQUENCE [LARGE SCALE GENOMIC DNA]</scope>
    <source>
        <strain evidence="3">DSM 12126</strain>
    </source>
</reference>
<name>A0A1W2AI79_9SPHI</name>
<dbReference type="STRING" id="151894.SAMN04488524_1424"/>
<dbReference type="AlphaFoldDB" id="A0A1W2AI79"/>
<protein>
    <submittedName>
        <fullName evidence="2">Putative porin</fullName>
    </submittedName>
</protein>
<feature type="chain" id="PRO_5012551707" evidence="1">
    <location>
        <begin position="23"/>
        <end position="682"/>
    </location>
</feature>
<dbReference type="InterPro" id="IPR025631">
    <property type="entry name" value="Porin_10"/>
</dbReference>
<dbReference type="Pfam" id="PF14121">
    <property type="entry name" value="Porin_10"/>
    <property type="match status" value="1"/>
</dbReference>
<evidence type="ECO:0000313" key="2">
    <source>
        <dbReference type="EMBL" id="SMC60141.1"/>
    </source>
</evidence>
<dbReference type="OrthoDB" id="1489309at2"/>
<proteinExistence type="predicted"/>
<accession>A0A1W2AI79</accession>
<sequence length="682" mass="78661">MYRRIVLFVLLLAGLSTGHLYAQDLKTTVRENKELDSLRKKEEGGIDSVVFTSKYVRYTTLKLTKDSIQTLALDTSLNGFQNFSVLVQPRRPTVGTGNLGLAAMPMLFEPSKTIGFDAGFHALDYYAMTQDDIKYYKARTPFTSLYYVAAGDAEQVFKVIHSQNVKKNFNVGANFNRIGANGIYARQRGDDLNGALFTWYESPNKRYNLWSNAIFNTLKAAENGSVGNDDIFTTEGQLGLNRIAERVRLNNARQIWRQGSFMLKQTYFVGRIDSLAQEISDKILPTNKIAYTFKYDKRSYAFQKNEDDDSSVIPEGFADPSFTNDSTFYKHIQNEFVYSFFLRAKSSSIIKNELKVDAGIRHDYYNYTQLGQYPDTTNFYKYNSTFQNITLLGSAGYRFSNRIDLNLDVEQIFQGRHTGDFLYEAKSNVLLSNSVGRVVLGAYFQNKSPEEIYNRFVGNHYNWLGDKNGNSFDRTKTINFSFKYLNERLKLDATAQYYLITNYLYFKSRALDMQTTTTRTDTLTLMPVQLGSSVNLLKIAIGKKFRWGKFNLESYLVYQKTDNPDILRTPEVYTFNTFYINQTFFKALKTNVGFDIRYNSPYKNYAYSPASSQFFIGADSKTFESTPIVDVWVKASLRKANLFVKCDYVNQGFPSKGYYTINRYPMQDRMLFKFGVQWNFYD</sequence>
<dbReference type="Proteomes" id="UP000192756">
    <property type="component" value="Unassembled WGS sequence"/>
</dbReference>
<dbReference type="EMBL" id="FWXT01000001">
    <property type="protein sequence ID" value="SMC60141.1"/>
    <property type="molecule type" value="Genomic_DNA"/>
</dbReference>